<evidence type="ECO:0000313" key="1">
    <source>
        <dbReference type="EMBL" id="KAI8654768.1"/>
    </source>
</evidence>
<sequence>MRHKLVLVLVVPALCFLFVATSLYLGRDHLSRISHTYLPLQNPPAQSSLSPTRISITTTVSDPDQTSSLTPSAQITPTLVSSANISTPSATVSFVPSIQSGTILSAEQISRYLSAILDPTATDLPRLECPALGKERYKVLQQGWEERDDQEDALDERIDYFFALNLRECVHLLPRLLGSVVEAIRFLGPHRCALSIVEGNSPDGTGDVLLALRPLLKDLGVTYIYNRSKVNPSKGDRIQKLAELRNLALRPLYQQQVPVTEETTVLFINDVAACPEDLLELALQRRSIGADMTCAMDWTYVGNDPTFYDIWVARALSGDSFFRVGDDGNWNSAWNLFWNAPETKDRYNRHLPFQVFACWNGATAFTAAPLLHGLRFRSPHGDKGECFQGEPELFCKDLWFRGYRKIAVVPTVNLEYSDERGADIKNLKGYVSGMVEEQDEESNRIDWVLEPPGELNVPFMGVNFNERSHHGKNQKMIALYI</sequence>
<dbReference type="Proteomes" id="UP001065298">
    <property type="component" value="Chromosome 10"/>
</dbReference>
<dbReference type="EMBL" id="CM046512">
    <property type="protein sequence ID" value="KAI8654768.1"/>
    <property type="molecule type" value="Genomic_DNA"/>
</dbReference>
<keyword evidence="2" id="KW-1185">Reference proteome</keyword>
<accession>A0ACC0QII1</accession>
<protein>
    <submittedName>
        <fullName evidence="1">Uncharacterized protein</fullName>
    </submittedName>
</protein>
<reference evidence="1" key="1">
    <citation type="submission" date="2022-06" db="EMBL/GenBank/DDBJ databases">
        <title>Fusarium solani species complex genomes reveal bases of compartmentalisation and animal pathogenesis.</title>
        <authorList>
            <person name="Tsai I.J."/>
        </authorList>
    </citation>
    <scope>NUCLEOTIDE SEQUENCE</scope>
    <source>
        <strain evidence="1">Fu6.1</strain>
    </source>
</reference>
<comment type="caution">
    <text evidence="1">The sequence shown here is derived from an EMBL/GenBank/DDBJ whole genome shotgun (WGS) entry which is preliminary data.</text>
</comment>
<evidence type="ECO:0000313" key="2">
    <source>
        <dbReference type="Proteomes" id="UP001065298"/>
    </source>
</evidence>
<proteinExistence type="predicted"/>
<name>A0ACC0QII1_9HYPO</name>
<gene>
    <name evidence="1" type="ORF">NCS57_01223900</name>
</gene>
<organism evidence="1 2">
    <name type="scientific">Fusarium keratoplasticum</name>
    <dbReference type="NCBI Taxonomy" id="1328300"/>
    <lineage>
        <taxon>Eukaryota</taxon>
        <taxon>Fungi</taxon>
        <taxon>Dikarya</taxon>
        <taxon>Ascomycota</taxon>
        <taxon>Pezizomycotina</taxon>
        <taxon>Sordariomycetes</taxon>
        <taxon>Hypocreomycetidae</taxon>
        <taxon>Hypocreales</taxon>
        <taxon>Nectriaceae</taxon>
        <taxon>Fusarium</taxon>
        <taxon>Fusarium solani species complex</taxon>
    </lineage>
</organism>